<dbReference type="Pfam" id="PF01902">
    <property type="entry name" value="Diphthami_syn_2"/>
    <property type="match status" value="1"/>
</dbReference>
<dbReference type="Proteomes" id="UP000236592">
    <property type="component" value="Chromosome"/>
</dbReference>
<feature type="domain" description="Diphthamide synthase" evidence="1">
    <location>
        <begin position="6"/>
        <end position="201"/>
    </location>
</feature>
<dbReference type="Gene3D" id="3.40.50.620">
    <property type="entry name" value="HUPs"/>
    <property type="match status" value="1"/>
</dbReference>
<proteinExistence type="predicted"/>
<reference evidence="3" key="1">
    <citation type="submission" date="2018-01" db="EMBL/GenBank/DDBJ databases">
        <title>Complete genome of Tamlana sp. UJ94.</title>
        <authorList>
            <person name="Jung J."/>
            <person name="Chung D."/>
            <person name="Bae S.S."/>
            <person name="Baek K."/>
        </authorList>
    </citation>
    <scope>NUCLEOTIDE SEQUENCE [LARGE SCALE GENOMIC DNA]</scope>
    <source>
        <strain evidence="3">UJ94</strain>
    </source>
</reference>
<dbReference type="EMBL" id="CP025938">
    <property type="protein sequence ID" value="AUS05185.1"/>
    <property type="molecule type" value="Genomic_DNA"/>
</dbReference>
<dbReference type="GO" id="GO:0005524">
    <property type="term" value="F:ATP binding"/>
    <property type="evidence" value="ECO:0007669"/>
    <property type="project" value="UniProtKB-KW"/>
</dbReference>
<keyword evidence="2" id="KW-0067">ATP-binding</keyword>
<evidence type="ECO:0000313" key="3">
    <source>
        <dbReference type="Proteomes" id="UP000236592"/>
    </source>
</evidence>
<name>A0A2I7SH05_9FLAO</name>
<dbReference type="KEGG" id="taj:C1A40_06750"/>
<dbReference type="InterPro" id="IPR014729">
    <property type="entry name" value="Rossmann-like_a/b/a_fold"/>
</dbReference>
<accession>A0A2I7SH05</accession>
<gene>
    <name evidence="2" type="ORF">C1A40_06750</name>
</gene>
<keyword evidence="2" id="KW-0547">Nucleotide-binding</keyword>
<dbReference type="SUPFAM" id="SSF52402">
    <property type="entry name" value="Adenine nucleotide alpha hydrolases-like"/>
    <property type="match status" value="1"/>
</dbReference>
<dbReference type="NCBIfam" id="TIGR00290">
    <property type="entry name" value="MJ0570_dom"/>
    <property type="match status" value="1"/>
</dbReference>
<dbReference type="RefSeq" id="WP_102995231.1">
    <property type="nucleotide sequence ID" value="NZ_CP025938.1"/>
</dbReference>
<organism evidence="2 3">
    <name type="scientific">Pseudotamlana carrageenivorans</name>
    <dbReference type="NCBI Taxonomy" id="2069432"/>
    <lineage>
        <taxon>Bacteria</taxon>
        <taxon>Pseudomonadati</taxon>
        <taxon>Bacteroidota</taxon>
        <taxon>Flavobacteriia</taxon>
        <taxon>Flavobacteriales</taxon>
        <taxon>Flavobacteriaceae</taxon>
        <taxon>Pseudotamlana</taxon>
    </lineage>
</organism>
<evidence type="ECO:0000313" key="2">
    <source>
        <dbReference type="EMBL" id="AUS05185.1"/>
    </source>
</evidence>
<dbReference type="OrthoDB" id="3572539at2"/>
<dbReference type="InterPro" id="IPR002761">
    <property type="entry name" value="Diphthami_syn_dom"/>
</dbReference>
<dbReference type="AlphaFoldDB" id="A0A2I7SH05"/>
<sequence length="233" mass="26219">MTHKKKAVFNWSGGKDSALALQKVLKNQEFEIVALLTLLNEDTLKSAVHSIPLEILSRQAKSIGIPLHTVSFARNLNNYSEKMTEIAQHFKTLGVTHFIFGDLEISDAKNIREQLFNPLGIEIIEPLWHKTSTEVISEYLQSGIKSKIVVTQADQLDKSFVGQELTEKLILNLPQNVDPCGEKGEFHSLAYDGDLFKQPILFKLGETIKISHDINLANGETKTFNYWQAEISV</sequence>
<keyword evidence="3" id="KW-1185">Reference proteome</keyword>
<dbReference type="Gene3D" id="3.90.1490.10">
    <property type="entry name" value="putative n-type atp pyrophosphatase, domain 2"/>
    <property type="match status" value="1"/>
</dbReference>
<protein>
    <submittedName>
        <fullName evidence="2">ATP-binding protein</fullName>
    </submittedName>
</protein>
<evidence type="ECO:0000259" key="1">
    <source>
        <dbReference type="Pfam" id="PF01902"/>
    </source>
</evidence>